<dbReference type="Proteomes" id="UP000789901">
    <property type="component" value="Unassembled WGS sequence"/>
</dbReference>
<evidence type="ECO:0000313" key="2">
    <source>
        <dbReference type="Proteomes" id="UP000789901"/>
    </source>
</evidence>
<evidence type="ECO:0000313" key="1">
    <source>
        <dbReference type="EMBL" id="CAG8819937.1"/>
    </source>
</evidence>
<organism evidence="1 2">
    <name type="scientific">Gigaspora margarita</name>
    <dbReference type="NCBI Taxonomy" id="4874"/>
    <lineage>
        <taxon>Eukaryota</taxon>
        <taxon>Fungi</taxon>
        <taxon>Fungi incertae sedis</taxon>
        <taxon>Mucoromycota</taxon>
        <taxon>Glomeromycotina</taxon>
        <taxon>Glomeromycetes</taxon>
        <taxon>Diversisporales</taxon>
        <taxon>Gigasporaceae</taxon>
        <taxon>Gigaspora</taxon>
    </lineage>
</organism>
<keyword evidence="2" id="KW-1185">Reference proteome</keyword>
<accession>A0ABN7W755</accession>
<sequence length="77" mass="9004">KKQYNLRQDIEEAWFGNMAKSVKENKWLKVLESIKHISDPGALEIVYLLIKNVKKVTKQLFMNFASNCIKESTMSKK</sequence>
<protein>
    <submittedName>
        <fullName evidence="1">15936_t:CDS:1</fullName>
    </submittedName>
</protein>
<gene>
    <name evidence="1" type="ORF">GMARGA_LOCUS27443</name>
</gene>
<feature type="non-terminal residue" evidence="1">
    <location>
        <position position="1"/>
    </location>
</feature>
<comment type="caution">
    <text evidence="1">The sequence shown here is derived from an EMBL/GenBank/DDBJ whole genome shotgun (WGS) entry which is preliminary data.</text>
</comment>
<dbReference type="EMBL" id="CAJVQB010033538">
    <property type="protein sequence ID" value="CAG8819937.1"/>
    <property type="molecule type" value="Genomic_DNA"/>
</dbReference>
<proteinExistence type="predicted"/>
<name>A0ABN7W755_GIGMA</name>
<reference evidence="1 2" key="1">
    <citation type="submission" date="2021-06" db="EMBL/GenBank/DDBJ databases">
        <authorList>
            <person name="Kallberg Y."/>
            <person name="Tangrot J."/>
            <person name="Rosling A."/>
        </authorList>
    </citation>
    <scope>NUCLEOTIDE SEQUENCE [LARGE SCALE GENOMIC DNA]</scope>
    <source>
        <strain evidence="1 2">120-4 pot B 10/14</strain>
    </source>
</reference>